<proteinExistence type="predicted"/>
<sequence>MWNIAERRGATTVALTAVQVALLQVIYDEFHAGTAWPTMYQVDRAFLRLKRRGVASAAAVMRDLPDGLLMRSGIWTDPAARDEVKLTISGVARCAGGGAEEAEAFVRAVRWCARQEPTREPKVGETSVQVYWRQVRRAIPVELRPDPGSMDRLHLLLTAHHWGWVQAGRAPDGSEWTLHLGPEVRRFSKVQSVEDFVDARVSWWEEGNQFIPVTNTFFAPSEVAITEAAQPEEALTVGAYINPLALEQLRECADTGWDTTKLVALAEELDACWRAGHVYAAHTVLRALLDHVPPLFGQKGFAAVVSSHPWGKTDSNYLRRLSAFRDQADDALHRQISKRPDLLMLDNLPPAAAVNALLGGCAAQLQQP</sequence>
<dbReference type="Proteomes" id="UP000199375">
    <property type="component" value="Unassembled WGS sequence"/>
</dbReference>
<organism evidence="1 2">
    <name type="scientific">Micromonospora haikouensis</name>
    <dbReference type="NCBI Taxonomy" id="686309"/>
    <lineage>
        <taxon>Bacteria</taxon>
        <taxon>Bacillati</taxon>
        <taxon>Actinomycetota</taxon>
        <taxon>Actinomycetes</taxon>
        <taxon>Micromonosporales</taxon>
        <taxon>Micromonosporaceae</taxon>
        <taxon>Micromonospora</taxon>
    </lineage>
</organism>
<accession>A0A1C4YQM6</accession>
<protein>
    <submittedName>
        <fullName evidence="1">Uncharacterized protein</fullName>
    </submittedName>
</protein>
<dbReference type="AlphaFoldDB" id="A0A1C4YQM6"/>
<name>A0A1C4YQM6_9ACTN</name>
<dbReference type="RefSeq" id="WP_091287178.1">
    <property type="nucleotide sequence ID" value="NZ_FMCW01000066.1"/>
</dbReference>
<evidence type="ECO:0000313" key="1">
    <source>
        <dbReference type="EMBL" id="SCF23082.1"/>
    </source>
</evidence>
<dbReference type="EMBL" id="FMCW01000066">
    <property type="protein sequence ID" value="SCF23082.1"/>
    <property type="molecule type" value="Genomic_DNA"/>
</dbReference>
<evidence type="ECO:0000313" key="2">
    <source>
        <dbReference type="Proteomes" id="UP000199375"/>
    </source>
</evidence>
<gene>
    <name evidence="1" type="ORF">GA0070558_16610</name>
</gene>
<reference evidence="1 2" key="1">
    <citation type="submission" date="2016-06" db="EMBL/GenBank/DDBJ databases">
        <authorList>
            <person name="Kjaerup R.B."/>
            <person name="Dalgaard T.S."/>
            <person name="Juul-Madsen H.R."/>
        </authorList>
    </citation>
    <scope>NUCLEOTIDE SEQUENCE [LARGE SCALE GENOMIC DNA]</scope>
    <source>
        <strain evidence="1 2">DSM 45626</strain>
    </source>
</reference>